<dbReference type="SUPFAM" id="SSF50876">
    <property type="entry name" value="Avidin/streptavidin"/>
    <property type="match status" value="1"/>
</dbReference>
<name>B9A0T6_PLECO</name>
<protein>
    <submittedName>
        <fullName evidence="8">Tamavidin1</fullName>
    </submittedName>
</protein>
<dbReference type="Pfam" id="PF01382">
    <property type="entry name" value="Avidin"/>
    <property type="match status" value="1"/>
</dbReference>
<keyword evidence="4" id="KW-0732">Signal</keyword>
<sequence length="143" mass="15961">MKDVQSLLTGTWYNELGSTMNLTANKDGSLTGTYHSNVGEVPPTYHLSGRYNLQPPSGQGVTLGWAVSFENTSANVHSVSTWSGQYFSEPAEVILTQWLLSRSSEREDLWQSTHVGHDEFSKTKPTKEKIAQAQLLRRGLKFE</sequence>
<keyword evidence="5" id="KW-1015">Disulfide bond</keyword>
<dbReference type="PANTHER" id="PTHR34399">
    <property type="entry name" value="AVIDIN-RELATED"/>
    <property type="match status" value="1"/>
</dbReference>
<reference evidence="8" key="1">
    <citation type="journal article" date="2009" name="FEBS J.">
        <title>Tamavidins--novel avidin-like biotin-binding proteins from the Tamogitake mushroom.</title>
        <authorList>
            <person name="Takakura Y."/>
            <person name="Tsunashima M."/>
            <person name="Suzuki J."/>
            <person name="Usami S."/>
            <person name="Kakuta Y."/>
            <person name="Okino N."/>
            <person name="Ito M."/>
            <person name="Yamamoto T."/>
        </authorList>
    </citation>
    <scope>NUCLEOTIDE SEQUENCE</scope>
</reference>
<dbReference type="GO" id="GO:0005576">
    <property type="term" value="C:extracellular region"/>
    <property type="evidence" value="ECO:0007669"/>
    <property type="project" value="UniProtKB-SubCell"/>
</dbReference>
<dbReference type="InterPro" id="IPR036896">
    <property type="entry name" value="Avidin-like_sf"/>
</dbReference>
<dbReference type="InterPro" id="IPR051764">
    <property type="entry name" value="Avidin/Streptavidin-rel"/>
</dbReference>
<keyword evidence="6" id="KW-0325">Glycoprotein</keyword>
<comment type="similarity">
    <text evidence="2">Belongs to the avidin/streptavidin family.</text>
</comment>
<evidence type="ECO:0000256" key="2">
    <source>
        <dbReference type="ARBA" id="ARBA00006297"/>
    </source>
</evidence>
<proteinExistence type="evidence at transcript level"/>
<keyword evidence="3" id="KW-0964">Secreted</keyword>
<dbReference type="GO" id="GO:0009374">
    <property type="term" value="F:biotin binding"/>
    <property type="evidence" value="ECO:0007669"/>
    <property type="project" value="InterPro"/>
</dbReference>
<evidence type="ECO:0000313" key="8">
    <source>
        <dbReference type="EMBL" id="BAH20870.1"/>
    </source>
</evidence>
<dbReference type="PROSITE" id="PS51326">
    <property type="entry name" value="AVIDIN_2"/>
    <property type="match status" value="1"/>
</dbReference>
<gene>
    <name evidence="8" type="primary">tam1</name>
</gene>
<evidence type="ECO:0000256" key="3">
    <source>
        <dbReference type="ARBA" id="ARBA00022525"/>
    </source>
</evidence>
<dbReference type="SMR" id="B9A0T6"/>
<dbReference type="PANTHER" id="PTHR34399:SF3">
    <property type="entry name" value="AVID PROTEIN-RELATED"/>
    <property type="match status" value="1"/>
</dbReference>
<evidence type="ECO:0000256" key="7">
    <source>
        <dbReference type="ARBA" id="ARBA00023267"/>
    </source>
</evidence>
<evidence type="ECO:0000256" key="5">
    <source>
        <dbReference type="ARBA" id="ARBA00023157"/>
    </source>
</evidence>
<dbReference type="PRINTS" id="PR00709">
    <property type="entry name" value="AVIDIN"/>
</dbReference>
<accession>B9A0T6</accession>
<keyword evidence="7" id="KW-0092">Biotin</keyword>
<evidence type="ECO:0000256" key="4">
    <source>
        <dbReference type="ARBA" id="ARBA00022729"/>
    </source>
</evidence>
<organism evidence="8">
    <name type="scientific">Pleurotus cornucopiae</name>
    <name type="common">Cornucopia mushroom</name>
    <dbReference type="NCBI Taxonomy" id="5321"/>
    <lineage>
        <taxon>Eukaryota</taxon>
        <taxon>Fungi</taxon>
        <taxon>Dikarya</taxon>
        <taxon>Basidiomycota</taxon>
        <taxon>Agaricomycotina</taxon>
        <taxon>Agaricomycetes</taxon>
        <taxon>Agaricomycetidae</taxon>
        <taxon>Agaricales</taxon>
        <taxon>Pleurotineae</taxon>
        <taxon>Pleurotaceae</taxon>
        <taxon>Pleurotus</taxon>
    </lineage>
</organism>
<evidence type="ECO:0000256" key="6">
    <source>
        <dbReference type="ARBA" id="ARBA00023180"/>
    </source>
</evidence>
<evidence type="ECO:0000256" key="1">
    <source>
        <dbReference type="ARBA" id="ARBA00004613"/>
    </source>
</evidence>
<dbReference type="InterPro" id="IPR005468">
    <property type="entry name" value="Avidin/str"/>
</dbReference>
<comment type="subcellular location">
    <subcellularLocation>
        <location evidence="1">Secreted</location>
    </subcellularLocation>
</comment>
<dbReference type="AlphaFoldDB" id="B9A0T6"/>
<dbReference type="Gene3D" id="2.40.128.30">
    <property type="entry name" value="Avidin-like"/>
    <property type="match status" value="1"/>
</dbReference>
<dbReference type="InterPro" id="IPR005469">
    <property type="entry name" value="Avidin"/>
</dbReference>
<dbReference type="EMBL" id="AB102784">
    <property type="protein sequence ID" value="BAH20870.1"/>
    <property type="molecule type" value="mRNA"/>
</dbReference>